<evidence type="ECO:0000313" key="2">
    <source>
        <dbReference type="Proteomes" id="UP000481030"/>
    </source>
</evidence>
<sequence length="64" mass="7575">MQDEHIQEMLEKLKSGELSEYIVTKDEFLNVRNVIVKREDFKHFRGIAKRGGSVLYQYLETARS</sequence>
<reference evidence="1 2" key="1">
    <citation type="journal article" date="2016" name="Antonie Van Leeuwenhoek">
        <title>Bacillus depressus sp. nov., isolated from soil of a sunflower field.</title>
        <authorList>
            <person name="Wei X."/>
            <person name="Xin D."/>
            <person name="Xin Y."/>
            <person name="Zhang H."/>
            <person name="Wang T."/>
            <person name="Zhang J."/>
        </authorList>
    </citation>
    <scope>NUCLEOTIDE SEQUENCE [LARGE SCALE GENOMIC DNA]</scope>
    <source>
        <strain evidence="1 2">BZ1</strain>
    </source>
</reference>
<dbReference type="OrthoDB" id="2455488at2"/>
<name>A0A6L3V791_9BACI</name>
<proteinExistence type="predicted"/>
<protein>
    <recommendedName>
        <fullName evidence="3">Abortive phage infection protein</fullName>
    </recommendedName>
</protein>
<gene>
    <name evidence="1" type="ORF">F7731_06800</name>
</gene>
<organism evidence="1 2">
    <name type="scientific">Cytobacillus depressus</name>
    <dbReference type="NCBI Taxonomy" id="1602942"/>
    <lineage>
        <taxon>Bacteria</taxon>
        <taxon>Bacillati</taxon>
        <taxon>Bacillota</taxon>
        <taxon>Bacilli</taxon>
        <taxon>Bacillales</taxon>
        <taxon>Bacillaceae</taxon>
        <taxon>Cytobacillus</taxon>
    </lineage>
</organism>
<dbReference type="EMBL" id="WBOS01000002">
    <property type="protein sequence ID" value="KAB2337317.1"/>
    <property type="molecule type" value="Genomic_DNA"/>
</dbReference>
<dbReference type="Proteomes" id="UP000481030">
    <property type="component" value="Unassembled WGS sequence"/>
</dbReference>
<comment type="caution">
    <text evidence="1">The sequence shown here is derived from an EMBL/GenBank/DDBJ whole genome shotgun (WGS) entry which is preliminary data.</text>
</comment>
<keyword evidence="2" id="KW-1185">Reference proteome</keyword>
<evidence type="ECO:0008006" key="3">
    <source>
        <dbReference type="Google" id="ProtNLM"/>
    </source>
</evidence>
<dbReference type="AlphaFoldDB" id="A0A6L3V791"/>
<accession>A0A6L3V791</accession>
<evidence type="ECO:0000313" key="1">
    <source>
        <dbReference type="EMBL" id="KAB2337317.1"/>
    </source>
</evidence>
<dbReference type="RefSeq" id="WP_151534009.1">
    <property type="nucleotide sequence ID" value="NZ_WBOS01000002.1"/>
</dbReference>